<sequence length="137" mass="15952">MEPDKTPLAPPKTMHLMLRKVRKRREMLLQQLGFICAILFFVWCMSSLLSRLGQESTIADRRVLSEIWRNRRLMASPNGTHEEKNCTEPADDVYVALVMRDVLFLKVWVAKHAVFEIPSELSVFNVFITTTHLIMFC</sequence>
<reference evidence="2" key="1">
    <citation type="submission" date="2017-11" db="EMBL/GenBank/DDBJ databases">
        <authorList>
            <person name="Lima N.C."/>
            <person name="Parody-Merino A.M."/>
            <person name="Battley P.F."/>
            <person name="Fidler A.E."/>
            <person name="Prosdocimi F."/>
        </authorList>
    </citation>
    <scope>NUCLEOTIDE SEQUENCE [LARGE SCALE GENOMIC DNA]</scope>
</reference>
<evidence type="ECO:0000313" key="1">
    <source>
        <dbReference type="EMBL" id="PKU37470.1"/>
    </source>
</evidence>
<proteinExistence type="predicted"/>
<name>A0A2I0TUG8_LIMLA</name>
<evidence type="ECO:0000313" key="2">
    <source>
        <dbReference type="Proteomes" id="UP000233556"/>
    </source>
</evidence>
<organism evidence="1 2">
    <name type="scientific">Limosa lapponica baueri</name>
    <dbReference type="NCBI Taxonomy" id="1758121"/>
    <lineage>
        <taxon>Eukaryota</taxon>
        <taxon>Metazoa</taxon>
        <taxon>Chordata</taxon>
        <taxon>Craniata</taxon>
        <taxon>Vertebrata</taxon>
        <taxon>Euteleostomi</taxon>
        <taxon>Archelosauria</taxon>
        <taxon>Archosauria</taxon>
        <taxon>Dinosauria</taxon>
        <taxon>Saurischia</taxon>
        <taxon>Theropoda</taxon>
        <taxon>Coelurosauria</taxon>
        <taxon>Aves</taxon>
        <taxon>Neognathae</taxon>
        <taxon>Neoaves</taxon>
        <taxon>Charadriiformes</taxon>
        <taxon>Scolopacidae</taxon>
        <taxon>Limosa</taxon>
    </lineage>
</organism>
<reference evidence="2" key="2">
    <citation type="submission" date="2017-12" db="EMBL/GenBank/DDBJ databases">
        <title>Genome sequence of the Bar-tailed Godwit (Limosa lapponica baueri).</title>
        <authorList>
            <person name="Lima N.C.B."/>
            <person name="Parody-Merino A.M."/>
            <person name="Battley P.F."/>
            <person name="Fidler A.E."/>
            <person name="Prosdocimi F."/>
        </authorList>
    </citation>
    <scope>NUCLEOTIDE SEQUENCE [LARGE SCALE GENOMIC DNA]</scope>
</reference>
<protein>
    <submittedName>
        <fullName evidence="1">Sodium potassium calcium exchanger 4 isoform x1</fullName>
    </submittedName>
</protein>
<dbReference type="OrthoDB" id="9393764at2759"/>
<accession>A0A2I0TUG8</accession>
<keyword evidence="2" id="KW-1185">Reference proteome</keyword>
<gene>
    <name evidence="1" type="ORF">llap_12226</name>
</gene>
<dbReference type="EMBL" id="KZ507132">
    <property type="protein sequence ID" value="PKU37470.1"/>
    <property type="molecule type" value="Genomic_DNA"/>
</dbReference>
<dbReference type="AlphaFoldDB" id="A0A2I0TUG8"/>
<dbReference type="Proteomes" id="UP000233556">
    <property type="component" value="Unassembled WGS sequence"/>
</dbReference>